<keyword evidence="4" id="KW-0678">Repressor</keyword>
<dbReference type="GO" id="GO:0045892">
    <property type="term" value="P:negative regulation of DNA-templated transcription"/>
    <property type="evidence" value="ECO:0007669"/>
    <property type="project" value="TreeGrafter"/>
</dbReference>
<keyword evidence="10" id="KW-0408">Iron</keyword>
<dbReference type="EMBL" id="JAMBOL010000001">
    <property type="protein sequence ID" value="MCM3712865.1"/>
    <property type="molecule type" value="Genomic_DNA"/>
</dbReference>
<comment type="cofactor">
    <cofactor evidence="10">
        <name>Mn(2+)</name>
        <dbReference type="ChEBI" id="CHEBI:29035"/>
    </cofactor>
    <cofactor evidence="10">
        <name>Fe(2+)</name>
        <dbReference type="ChEBI" id="CHEBI:29033"/>
    </cofactor>
    <text evidence="10">Binds 1 Mn(2+) or Fe(2+) ion per subunit.</text>
</comment>
<feature type="binding site" evidence="9">
    <location>
        <position position="133"/>
    </location>
    <ligand>
        <name>Zn(2+)</name>
        <dbReference type="ChEBI" id="CHEBI:29105"/>
    </ligand>
</feature>
<feature type="binding site" evidence="9">
    <location>
        <position position="99"/>
    </location>
    <ligand>
        <name>Zn(2+)</name>
        <dbReference type="ChEBI" id="CHEBI:29105"/>
    </ligand>
</feature>
<gene>
    <name evidence="11" type="ORF">M3202_02105</name>
</gene>
<evidence type="ECO:0000256" key="5">
    <source>
        <dbReference type="ARBA" id="ARBA00022833"/>
    </source>
</evidence>
<feature type="binding site" evidence="9">
    <location>
        <position position="96"/>
    </location>
    <ligand>
        <name>Zn(2+)</name>
        <dbReference type="ChEBI" id="CHEBI:29105"/>
    </ligand>
</feature>
<name>A0A9X2IMB1_9BACI</name>
<feature type="binding site" evidence="9">
    <location>
        <position position="136"/>
    </location>
    <ligand>
        <name>Zn(2+)</name>
        <dbReference type="ChEBI" id="CHEBI:29105"/>
    </ligand>
</feature>
<comment type="caution">
    <text evidence="11">The sequence shown here is derived from an EMBL/GenBank/DDBJ whole genome shotgun (WGS) entry which is preliminary data.</text>
</comment>
<dbReference type="GO" id="GO:0000976">
    <property type="term" value="F:transcription cis-regulatory region binding"/>
    <property type="evidence" value="ECO:0007669"/>
    <property type="project" value="TreeGrafter"/>
</dbReference>
<keyword evidence="12" id="KW-1185">Reference proteome</keyword>
<protein>
    <submittedName>
        <fullName evidence="11">Transcriptional repressor</fullName>
    </submittedName>
</protein>
<sequence>MKNVNEAMERLKEKGYKHTGKREDMLKLFADEKRYLSAKEVLESMQGDYPGMSFDTIYRNLSLFTEMEILEATELEGEKRFRFSCSTDEHHHHLICLDCGATKHIHNCPMDMLKATFPDFEVTGHKFEIYGRCEQCQE</sequence>
<organism evidence="11 12">
    <name type="scientific">Halalkalibacter oceani</name>
    <dbReference type="NCBI Taxonomy" id="1653776"/>
    <lineage>
        <taxon>Bacteria</taxon>
        <taxon>Bacillati</taxon>
        <taxon>Bacillota</taxon>
        <taxon>Bacilli</taxon>
        <taxon>Bacillales</taxon>
        <taxon>Bacillaceae</taxon>
        <taxon>Halalkalibacter</taxon>
    </lineage>
</organism>
<evidence type="ECO:0000313" key="12">
    <source>
        <dbReference type="Proteomes" id="UP001139179"/>
    </source>
</evidence>
<keyword evidence="3" id="KW-0963">Cytoplasm</keyword>
<evidence type="ECO:0000256" key="7">
    <source>
        <dbReference type="ARBA" id="ARBA00023125"/>
    </source>
</evidence>
<feature type="binding site" evidence="10">
    <location>
        <position position="90"/>
    </location>
    <ligand>
        <name>Fe cation</name>
        <dbReference type="ChEBI" id="CHEBI:24875"/>
    </ligand>
</feature>
<feature type="binding site" evidence="10">
    <location>
        <position position="125"/>
    </location>
    <ligand>
        <name>Fe cation</name>
        <dbReference type="ChEBI" id="CHEBI:24875"/>
    </ligand>
</feature>
<comment type="subcellular location">
    <subcellularLocation>
        <location evidence="1">Cytoplasm</location>
    </subcellularLocation>
</comment>
<evidence type="ECO:0000256" key="4">
    <source>
        <dbReference type="ARBA" id="ARBA00022491"/>
    </source>
</evidence>
<dbReference type="PANTHER" id="PTHR33202">
    <property type="entry name" value="ZINC UPTAKE REGULATION PROTEIN"/>
    <property type="match status" value="1"/>
</dbReference>
<accession>A0A9X2IMB1</accession>
<reference evidence="11" key="1">
    <citation type="submission" date="2022-05" db="EMBL/GenBank/DDBJ databases">
        <title>Comparative Genomics of Spacecraft Associated Microbes.</title>
        <authorList>
            <person name="Tran M.T."/>
            <person name="Wright A."/>
            <person name="Seuylemezian A."/>
            <person name="Eisen J."/>
            <person name="Coil D."/>
        </authorList>
    </citation>
    <scope>NUCLEOTIDE SEQUENCE</scope>
    <source>
        <strain evidence="11">214.1.1</strain>
    </source>
</reference>
<dbReference type="InterPro" id="IPR036388">
    <property type="entry name" value="WH-like_DNA-bd_sf"/>
</dbReference>
<keyword evidence="5 9" id="KW-0862">Zinc</keyword>
<keyword evidence="8" id="KW-0804">Transcription</keyword>
<evidence type="ECO:0000256" key="8">
    <source>
        <dbReference type="ARBA" id="ARBA00023163"/>
    </source>
</evidence>
<dbReference type="Pfam" id="PF01475">
    <property type="entry name" value="FUR"/>
    <property type="match status" value="1"/>
</dbReference>
<dbReference type="CDD" id="cd07153">
    <property type="entry name" value="Fur_like"/>
    <property type="match status" value="1"/>
</dbReference>
<dbReference type="GO" id="GO:0003700">
    <property type="term" value="F:DNA-binding transcription factor activity"/>
    <property type="evidence" value="ECO:0007669"/>
    <property type="project" value="InterPro"/>
</dbReference>
<dbReference type="GO" id="GO:0008270">
    <property type="term" value="F:zinc ion binding"/>
    <property type="evidence" value="ECO:0007669"/>
    <property type="project" value="TreeGrafter"/>
</dbReference>
<dbReference type="GO" id="GO:1900376">
    <property type="term" value="P:regulation of secondary metabolite biosynthetic process"/>
    <property type="evidence" value="ECO:0007669"/>
    <property type="project" value="TreeGrafter"/>
</dbReference>
<evidence type="ECO:0000256" key="6">
    <source>
        <dbReference type="ARBA" id="ARBA00023015"/>
    </source>
</evidence>
<keyword evidence="6" id="KW-0805">Transcription regulation</keyword>
<dbReference type="InterPro" id="IPR043135">
    <property type="entry name" value="Fur_C"/>
</dbReference>
<evidence type="ECO:0000256" key="10">
    <source>
        <dbReference type="PIRSR" id="PIRSR602481-2"/>
    </source>
</evidence>
<keyword evidence="7" id="KW-0238">DNA-binding</keyword>
<dbReference type="PANTHER" id="PTHR33202:SF1">
    <property type="entry name" value="FERRIC UPTAKE REGULATION PROTEIN"/>
    <property type="match status" value="1"/>
</dbReference>
<dbReference type="GO" id="GO:0005737">
    <property type="term" value="C:cytoplasm"/>
    <property type="evidence" value="ECO:0007669"/>
    <property type="project" value="UniProtKB-SubCell"/>
</dbReference>
<dbReference type="Gene3D" id="1.10.10.10">
    <property type="entry name" value="Winged helix-like DNA-binding domain superfamily/Winged helix DNA-binding domain"/>
    <property type="match status" value="1"/>
</dbReference>
<dbReference type="SUPFAM" id="SSF46785">
    <property type="entry name" value="Winged helix' DNA-binding domain"/>
    <property type="match status" value="1"/>
</dbReference>
<comment type="cofactor">
    <cofactor evidence="9">
        <name>Zn(2+)</name>
        <dbReference type="ChEBI" id="CHEBI:29105"/>
    </cofactor>
    <text evidence="9">Binds 1 zinc ion per subunit.</text>
</comment>
<comment type="similarity">
    <text evidence="2">Belongs to the Fur family.</text>
</comment>
<evidence type="ECO:0000313" key="11">
    <source>
        <dbReference type="EMBL" id="MCM3712865.1"/>
    </source>
</evidence>
<dbReference type="Gene3D" id="3.30.1490.190">
    <property type="match status" value="1"/>
</dbReference>
<evidence type="ECO:0000256" key="9">
    <source>
        <dbReference type="PIRSR" id="PIRSR602481-1"/>
    </source>
</evidence>
<dbReference type="RefSeq" id="WP_251221711.1">
    <property type="nucleotide sequence ID" value="NZ_JAMBOL010000001.1"/>
</dbReference>
<evidence type="ECO:0000256" key="2">
    <source>
        <dbReference type="ARBA" id="ARBA00007957"/>
    </source>
</evidence>
<dbReference type="InterPro" id="IPR002481">
    <property type="entry name" value="FUR"/>
</dbReference>
<dbReference type="AlphaFoldDB" id="A0A9X2IMB1"/>
<dbReference type="Proteomes" id="UP001139179">
    <property type="component" value="Unassembled WGS sequence"/>
</dbReference>
<dbReference type="InterPro" id="IPR036390">
    <property type="entry name" value="WH_DNA-bd_sf"/>
</dbReference>
<proteinExistence type="inferred from homology"/>
<keyword evidence="9" id="KW-0479">Metal-binding</keyword>
<evidence type="ECO:0000256" key="1">
    <source>
        <dbReference type="ARBA" id="ARBA00004496"/>
    </source>
</evidence>
<evidence type="ECO:0000256" key="3">
    <source>
        <dbReference type="ARBA" id="ARBA00022490"/>
    </source>
</evidence>